<dbReference type="Gene3D" id="3.40.190.150">
    <property type="entry name" value="Bordetella uptake gene, domain 1"/>
    <property type="match status" value="1"/>
</dbReference>
<dbReference type="InterPro" id="IPR042100">
    <property type="entry name" value="Bug_dom1"/>
</dbReference>
<evidence type="ECO:0000313" key="3">
    <source>
        <dbReference type="EMBL" id="MEK8028592.1"/>
    </source>
</evidence>
<dbReference type="Pfam" id="PF03401">
    <property type="entry name" value="TctC"/>
    <property type="match status" value="1"/>
</dbReference>
<dbReference type="InterPro" id="IPR005064">
    <property type="entry name" value="BUG"/>
</dbReference>
<comment type="caution">
    <text evidence="3">The sequence shown here is derived from an EMBL/GenBank/DDBJ whole genome shotgun (WGS) entry which is preliminary data.</text>
</comment>
<dbReference type="SUPFAM" id="SSF53850">
    <property type="entry name" value="Periplasmic binding protein-like II"/>
    <property type="match status" value="1"/>
</dbReference>
<organism evidence="3 4">
    <name type="scientific">Pseudaquabacterium rugosum</name>
    <dbReference type="NCBI Taxonomy" id="2984194"/>
    <lineage>
        <taxon>Bacteria</taxon>
        <taxon>Pseudomonadati</taxon>
        <taxon>Pseudomonadota</taxon>
        <taxon>Betaproteobacteria</taxon>
        <taxon>Burkholderiales</taxon>
        <taxon>Sphaerotilaceae</taxon>
        <taxon>Pseudaquabacterium</taxon>
    </lineage>
</organism>
<dbReference type="PIRSF" id="PIRSF017082">
    <property type="entry name" value="YflP"/>
    <property type="match status" value="1"/>
</dbReference>
<dbReference type="PROSITE" id="PS51318">
    <property type="entry name" value="TAT"/>
    <property type="match status" value="1"/>
</dbReference>
<dbReference type="Proteomes" id="UP001368500">
    <property type="component" value="Unassembled WGS sequence"/>
</dbReference>
<reference evidence="3 4" key="1">
    <citation type="submission" date="2024-04" db="EMBL/GenBank/DDBJ databases">
        <title>Novel species of the genus Ideonella isolated from streams.</title>
        <authorList>
            <person name="Lu H."/>
        </authorList>
    </citation>
    <scope>NUCLEOTIDE SEQUENCE [LARGE SCALE GENOMIC DNA]</scope>
    <source>
        <strain evidence="3 4">BYS139W</strain>
    </source>
</reference>
<protein>
    <submittedName>
        <fullName evidence="3">Tripartite tricarboxylate transporter substrate binding protein</fullName>
    </submittedName>
</protein>
<accession>A0ABU9BI51</accession>
<feature type="signal peptide" evidence="2">
    <location>
        <begin position="1"/>
        <end position="29"/>
    </location>
</feature>
<sequence length="326" mass="34121">MNRRLTRRHLHRAAAALALGLAVAVPAHAAWPTDKPIQLIVPYAPGGTADALARLVAEQLGPKLGTTVMVLNKAGASGTLGEAEAARAAGDGYTLLYTATPYSINPHLQKLPYEAKDLQPVTQVALAPMFLAVGRASPYRSLAELIKAGKQAPGKLNFSSGGQGTVQYMGAELLLQAVGVKATHVPYKSGGPALQAIMAGEVDFGMGNVSALAGSVKSGLVRPLAITSATRNANHTDVPTIAESGVKGYEVHEWNGIFAPAATPRETVQRLSTALREVLESTSVKARIYALGARTVGSSAEDFRQFLAKEEARWGATVKAAGIRKE</sequence>
<evidence type="ECO:0000256" key="2">
    <source>
        <dbReference type="SAM" id="SignalP"/>
    </source>
</evidence>
<name>A0ABU9BI51_9BURK</name>
<dbReference type="RefSeq" id="WP_341376377.1">
    <property type="nucleotide sequence ID" value="NZ_JBBUTF010000026.1"/>
</dbReference>
<dbReference type="EMBL" id="JBBUTF010000026">
    <property type="protein sequence ID" value="MEK8028592.1"/>
    <property type="molecule type" value="Genomic_DNA"/>
</dbReference>
<feature type="chain" id="PRO_5046395211" evidence="2">
    <location>
        <begin position="30"/>
        <end position="326"/>
    </location>
</feature>
<dbReference type="PANTHER" id="PTHR42928">
    <property type="entry name" value="TRICARBOXYLATE-BINDING PROTEIN"/>
    <property type="match status" value="1"/>
</dbReference>
<keyword evidence="4" id="KW-1185">Reference proteome</keyword>
<dbReference type="InterPro" id="IPR006311">
    <property type="entry name" value="TAT_signal"/>
</dbReference>
<dbReference type="PANTHER" id="PTHR42928:SF5">
    <property type="entry name" value="BLR1237 PROTEIN"/>
    <property type="match status" value="1"/>
</dbReference>
<evidence type="ECO:0000313" key="4">
    <source>
        <dbReference type="Proteomes" id="UP001368500"/>
    </source>
</evidence>
<keyword evidence="2" id="KW-0732">Signal</keyword>
<proteinExistence type="inferred from homology"/>
<dbReference type="Gene3D" id="3.40.190.10">
    <property type="entry name" value="Periplasmic binding protein-like II"/>
    <property type="match status" value="1"/>
</dbReference>
<evidence type="ECO:0000256" key="1">
    <source>
        <dbReference type="ARBA" id="ARBA00006987"/>
    </source>
</evidence>
<gene>
    <name evidence="3" type="ORF">AACH11_21750</name>
</gene>
<comment type="similarity">
    <text evidence="1">Belongs to the UPF0065 (bug) family.</text>
</comment>
<dbReference type="CDD" id="cd13578">
    <property type="entry name" value="PBP2_Bug27"/>
    <property type="match status" value="1"/>
</dbReference>